<reference evidence="2" key="1">
    <citation type="submission" date="2022-11" db="UniProtKB">
        <authorList>
            <consortium name="WormBaseParasite"/>
        </authorList>
    </citation>
    <scope>IDENTIFICATION</scope>
</reference>
<dbReference type="AlphaFoldDB" id="A0A914Y043"/>
<dbReference type="WBParaSite" id="PSU_v2.g11242.t1">
    <property type="protein sequence ID" value="PSU_v2.g11242.t1"/>
    <property type="gene ID" value="PSU_v2.g11242"/>
</dbReference>
<dbReference type="Proteomes" id="UP000887577">
    <property type="component" value="Unplaced"/>
</dbReference>
<evidence type="ECO:0000313" key="2">
    <source>
        <dbReference type="WBParaSite" id="PSU_v2.g11242.t1"/>
    </source>
</evidence>
<evidence type="ECO:0000313" key="1">
    <source>
        <dbReference type="Proteomes" id="UP000887577"/>
    </source>
</evidence>
<organism evidence="1 2">
    <name type="scientific">Panagrolaimus superbus</name>
    <dbReference type="NCBI Taxonomy" id="310955"/>
    <lineage>
        <taxon>Eukaryota</taxon>
        <taxon>Metazoa</taxon>
        <taxon>Ecdysozoa</taxon>
        <taxon>Nematoda</taxon>
        <taxon>Chromadorea</taxon>
        <taxon>Rhabditida</taxon>
        <taxon>Tylenchina</taxon>
        <taxon>Panagrolaimomorpha</taxon>
        <taxon>Panagrolaimoidea</taxon>
        <taxon>Panagrolaimidae</taxon>
        <taxon>Panagrolaimus</taxon>
    </lineage>
</organism>
<proteinExistence type="predicted"/>
<keyword evidence="1" id="KW-1185">Reference proteome</keyword>
<protein>
    <submittedName>
        <fullName evidence="2">Uncharacterized protein</fullName>
    </submittedName>
</protein>
<accession>A0A914Y043</accession>
<sequence length="153" mass="17483">MTYRDLQEFIHLNGITNYAVLKKVCLVGMMIVLGLRPSSIGKTVKSFDGMLLSDVKIRYEQENGKYRIQFRVRHEKQLPGNKIENNLPFLIDETVMNEPLFINESYKGDGLQAVAKSYITNAVKDIAQGIGVPRRMVSAKSPRRVSFVKYQRT</sequence>
<name>A0A914Y043_9BILA</name>